<dbReference type="Pfam" id="PF02347">
    <property type="entry name" value="GDC-P"/>
    <property type="match status" value="1"/>
</dbReference>
<dbReference type="GO" id="GO:0005829">
    <property type="term" value="C:cytosol"/>
    <property type="evidence" value="ECO:0007669"/>
    <property type="project" value="TreeGrafter"/>
</dbReference>
<evidence type="ECO:0000256" key="2">
    <source>
        <dbReference type="ARBA" id="ARBA00003788"/>
    </source>
</evidence>
<dbReference type="EMBL" id="QBML01000005">
    <property type="protein sequence ID" value="PZO43498.1"/>
    <property type="molecule type" value="Genomic_DNA"/>
</dbReference>
<comment type="cofactor">
    <cofactor evidence="1 8 9">
        <name>pyridoxal 5'-phosphate</name>
        <dbReference type="ChEBI" id="CHEBI:597326"/>
    </cofactor>
</comment>
<dbReference type="InterPro" id="IPR015424">
    <property type="entry name" value="PyrdxlP-dep_Trfase"/>
</dbReference>
<keyword evidence="5 8" id="KW-0560">Oxidoreductase</keyword>
<evidence type="ECO:0000256" key="1">
    <source>
        <dbReference type="ARBA" id="ARBA00001933"/>
    </source>
</evidence>
<dbReference type="InterPro" id="IPR020581">
    <property type="entry name" value="GDC_P"/>
</dbReference>
<sequence length="1011" mass="110974">MLEPSLAMTTPNSSIAATSTETEELRVPVFSIDESNQDYIGECLNDDVFAPTDSFVSRHIGASSTEIQQMLAAIGCDSLEEMIEKTVPDSIRIKQPLQLGEARGEYELLQELKAIASKNQVWRSYIGTGYYNCITPPIIQRNILENPGWYTQYTPYQAEIAQGRLEALLNFQTMIIDLTGLEIANASLLDEGSAAAEAMTMAAGLAKNKGNKFFVSSDCHPQTIAVVKTRAIPLGIEVVIATHDEFIFDKNYFGALLQYPASDGAIYDYSECISQIHDRGGLAIVAADLLALTLIKSPAELGADIAIGSAQRFGVPFGYGGPHAAYMATKEAYKRQMPGRLVGVSKDVHGRPALRLSLQTREQHIRRDKATSNICTAQVLLAIMASMYAVYHGAAGLKRIAQRVNLLTRTLAKSLENLGHTISHQAFFDTIHVQLKGISIDEVRSRAAAKQINLRYLADGTIAISLDETVSKQDLLDLIAIFSEDQLRITNYELRVPEDKLRITNYELRVPENQFVIPNSLIRNSPYLTHPVFNSYHSESELLRYIHRLQSKDLSLTTSMIPLGSCTMKLNATSEMLPVTWAAFGNIHPFAPLEQTTGYQILFGQLETWLAEITGFAGVSLQPNAGSQGEYAGLLTIREYHQHRGQTNRHICLIPTSAHGTNPASAVMAGMKVVTVNCDNDGNIDVNDLKLKAEKHQYELAALMVTYPSTHGVFEESIRDICDTIHYYGGQVYMDGANMNAQVGLCRPGDIGADVCHLNLHKTFCIPHGGGGPGMGPICVAPQLVPFLPKHPFTGDLEQSTISAAPWGSASILTISWVYIALMGAKGLKLATEVAILNANYMAQRLAPHYPILYTGKNGLVAHECIIDLHHCKAIAGIEVDDIAKRLMDYGFHAPTVSWPVAGTMMIEPTESESKAELDRYCDAMIAIKQEIDAIAAGTMDKLDNPLKNAPHTAEALLADDWHHAYTRTQAAYPAPWLKEHKFWTSVGRIDNAYGDRNFVCSCLPIAAYES</sequence>
<dbReference type="AlphaFoldDB" id="A0A2W4YKK0"/>
<dbReference type="InterPro" id="IPR015421">
    <property type="entry name" value="PyrdxlP-dep_Trfase_major"/>
</dbReference>
<dbReference type="CDD" id="cd00613">
    <property type="entry name" value="GDC-P"/>
    <property type="match status" value="2"/>
</dbReference>
<dbReference type="InterPro" id="IPR049315">
    <property type="entry name" value="GDC-P_N"/>
</dbReference>
<dbReference type="InterPro" id="IPR003437">
    <property type="entry name" value="GcvP"/>
</dbReference>
<dbReference type="GO" id="GO:0030170">
    <property type="term" value="F:pyridoxal phosphate binding"/>
    <property type="evidence" value="ECO:0007669"/>
    <property type="project" value="TreeGrafter"/>
</dbReference>
<evidence type="ECO:0000256" key="8">
    <source>
        <dbReference type="HAMAP-Rule" id="MF_00711"/>
    </source>
</evidence>
<dbReference type="FunFam" id="3.40.640.10:FF:000005">
    <property type="entry name" value="Glycine dehydrogenase (decarboxylating), mitochondrial"/>
    <property type="match status" value="1"/>
</dbReference>
<dbReference type="SUPFAM" id="SSF53383">
    <property type="entry name" value="PLP-dependent transferases"/>
    <property type="match status" value="2"/>
</dbReference>
<dbReference type="Pfam" id="PF21478">
    <property type="entry name" value="GcvP2_C"/>
    <property type="match status" value="1"/>
</dbReference>
<evidence type="ECO:0000259" key="11">
    <source>
        <dbReference type="Pfam" id="PF02347"/>
    </source>
</evidence>
<name>A0A2W4YKK0_9CYAN</name>
<evidence type="ECO:0000256" key="6">
    <source>
        <dbReference type="ARBA" id="ARBA00046415"/>
    </source>
</evidence>
<comment type="function">
    <text evidence="2 8">The glycine cleavage system catalyzes the degradation of glycine. The P protein binds the alpha-amino group of glycine through its pyridoxal phosphate cofactor; CO(2) is released and the remaining methylamine moiety is then transferred to the lipoamide cofactor of the H protein.</text>
</comment>
<dbReference type="FunFam" id="3.90.1150.10:FF:000007">
    <property type="entry name" value="Glycine dehydrogenase (decarboxylating), mitochondrial"/>
    <property type="match status" value="1"/>
</dbReference>
<dbReference type="Proteomes" id="UP000249467">
    <property type="component" value="Unassembled WGS sequence"/>
</dbReference>
<comment type="subunit">
    <text evidence="6">Homodimer. The glycine cleavage system is composed of four proteins: P, T, L and H.</text>
</comment>
<dbReference type="InterPro" id="IPR015422">
    <property type="entry name" value="PyrdxlP-dep_Trfase_small"/>
</dbReference>
<protein>
    <recommendedName>
        <fullName evidence="8">Glycine dehydrogenase (decarboxylating)</fullName>
        <ecNumber evidence="8">1.4.4.2</ecNumber>
    </recommendedName>
    <alternativeName>
        <fullName evidence="8">Glycine cleavage system P-protein</fullName>
    </alternativeName>
    <alternativeName>
        <fullName evidence="8">Glycine decarboxylase</fullName>
    </alternativeName>
    <alternativeName>
        <fullName evidence="8">Glycine dehydrogenase (aminomethyl-transferring)</fullName>
    </alternativeName>
</protein>
<comment type="catalytic activity">
    <reaction evidence="7 8">
        <text>N(6)-[(R)-lipoyl]-L-lysyl-[glycine-cleavage complex H protein] + glycine + H(+) = N(6)-[(R)-S(8)-aminomethyldihydrolipoyl]-L-lysyl-[glycine-cleavage complex H protein] + CO2</text>
        <dbReference type="Rhea" id="RHEA:24304"/>
        <dbReference type="Rhea" id="RHEA-COMP:10494"/>
        <dbReference type="Rhea" id="RHEA-COMP:10495"/>
        <dbReference type="ChEBI" id="CHEBI:15378"/>
        <dbReference type="ChEBI" id="CHEBI:16526"/>
        <dbReference type="ChEBI" id="CHEBI:57305"/>
        <dbReference type="ChEBI" id="CHEBI:83099"/>
        <dbReference type="ChEBI" id="CHEBI:83143"/>
        <dbReference type="EC" id="1.4.4.2"/>
    </reaction>
</comment>
<evidence type="ECO:0000256" key="5">
    <source>
        <dbReference type="ARBA" id="ARBA00023002"/>
    </source>
</evidence>
<feature type="compositionally biased region" description="Polar residues" evidence="10">
    <location>
        <begin position="7"/>
        <end position="20"/>
    </location>
</feature>
<dbReference type="GO" id="GO:0019464">
    <property type="term" value="P:glycine decarboxylation via glycine cleavage system"/>
    <property type="evidence" value="ECO:0007669"/>
    <property type="project" value="UniProtKB-UniRule"/>
</dbReference>
<evidence type="ECO:0000313" key="14">
    <source>
        <dbReference type="Proteomes" id="UP000249467"/>
    </source>
</evidence>
<dbReference type="Gene3D" id="3.90.1150.10">
    <property type="entry name" value="Aspartate Aminotransferase, domain 1"/>
    <property type="match status" value="2"/>
</dbReference>
<evidence type="ECO:0000256" key="3">
    <source>
        <dbReference type="ARBA" id="ARBA00010756"/>
    </source>
</evidence>
<dbReference type="FunFam" id="3.40.640.10:FF:000007">
    <property type="entry name" value="glycine dehydrogenase (Decarboxylating), mitochondrial"/>
    <property type="match status" value="1"/>
</dbReference>
<comment type="similarity">
    <text evidence="3 8">Belongs to the GcvP family.</text>
</comment>
<reference evidence="13 14" key="1">
    <citation type="submission" date="2018-04" db="EMBL/GenBank/DDBJ databases">
        <authorList>
            <person name="Go L.Y."/>
            <person name="Mitchell J.A."/>
        </authorList>
    </citation>
    <scope>NUCLEOTIDE SEQUENCE [LARGE SCALE GENOMIC DNA]</scope>
    <source>
        <strain evidence="13">ULC066bin1</strain>
    </source>
</reference>
<feature type="region of interest" description="Disordered" evidence="10">
    <location>
        <begin position="1"/>
        <end position="20"/>
    </location>
</feature>
<dbReference type="PANTHER" id="PTHR11773">
    <property type="entry name" value="GLYCINE DEHYDROGENASE, DECARBOXYLATING"/>
    <property type="match status" value="1"/>
</dbReference>
<dbReference type="EC" id="1.4.4.2" evidence="8"/>
<feature type="modified residue" description="N6-(pyridoxal phosphate)lysine" evidence="8 9">
    <location>
        <position position="762"/>
    </location>
</feature>
<proteinExistence type="inferred from homology"/>
<dbReference type="PANTHER" id="PTHR11773:SF1">
    <property type="entry name" value="GLYCINE DEHYDROGENASE (DECARBOXYLATING), MITOCHONDRIAL"/>
    <property type="match status" value="1"/>
</dbReference>
<evidence type="ECO:0000256" key="9">
    <source>
        <dbReference type="PIRSR" id="PIRSR603437-50"/>
    </source>
</evidence>
<dbReference type="NCBIfam" id="TIGR00461">
    <property type="entry name" value="gcvP"/>
    <property type="match status" value="1"/>
</dbReference>
<keyword evidence="4 8" id="KW-0663">Pyridoxal phosphate</keyword>
<reference evidence="13 14" key="2">
    <citation type="submission" date="2018-06" db="EMBL/GenBank/DDBJ databases">
        <title>Metagenomic assembly of (sub)arctic Cyanobacteria and their associated microbiome from non-axenic cultures.</title>
        <authorList>
            <person name="Baurain D."/>
        </authorList>
    </citation>
    <scope>NUCLEOTIDE SEQUENCE [LARGE SCALE GENOMIC DNA]</scope>
    <source>
        <strain evidence="13">ULC066bin1</strain>
    </source>
</reference>
<gene>
    <name evidence="8 13" type="primary">gcvP</name>
    <name evidence="13" type="ORF">DCF19_06065</name>
</gene>
<feature type="domain" description="Glycine dehydrogenase C-terminal" evidence="12">
    <location>
        <begin position="831"/>
        <end position="952"/>
    </location>
</feature>
<evidence type="ECO:0000259" key="12">
    <source>
        <dbReference type="Pfam" id="PF21478"/>
    </source>
</evidence>
<dbReference type="GO" id="GO:0005960">
    <property type="term" value="C:glycine cleavage complex"/>
    <property type="evidence" value="ECO:0007669"/>
    <property type="project" value="TreeGrafter"/>
</dbReference>
<comment type="caution">
    <text evidence="13">The sequence shown here is derived from an EMBL/GenBank/DDBJ whole genome shotgun (WGS) entry which is preliminary data.</text>
</comment>
<dbReference type="InterPro" id="IPR049316">
    <property type="entry name" value="GDC-P_C"/>
</dbReference>
<accession>A0A2W4YKK0</accession>
<dbReference type="GO" id="GO:0016594">
    <property type="term" value="F:glycine binding"/>
    <property type="evidence" value="ECO:0007669"/>
    <property type="project" value="TreeGrafter"/>
</dbReference>
<dbReference type="Gene3D" id="3.40.640.10">
    <property type="entry name" value="Type I PLP-dependent aspartate aminotransferase-like (Major domain)"/>
    <property type="match status" value="2"/>
</dbReference>
<evidence type="ECO:0000256" key="7">
    <source>
        <dbReference type="ARBA" id="ARBA00049026"/>
    </source>
</evidence>
<evidence type="ECO:0000256" key="10">
    <source>
        <dbReference type="SAM" id="MobiDB-lite"/>
    </source>
</evidence>
<dbReference type="NCBIfam" id="NF003346">
    <property type="entry name" value="PRK04366.1"/>
    <property type="match status" value="1"/>
</dbReference>
<evidence type="ECO:0000256" key="4">
    <source>
        <dbReference type="ARBA" id="ARBA00022898"/>
    </source>
</evidence>
<dbReference type="GO" id="GO:0004375">
    <property type="term" value="F:glycine dehydrogenase (decarboxylating) activity"/>
    <property type="evidence" value="ECO:0007669"/>
    <property type="project" value="UniProtKB-EC"/>
</dbReference>
<feature type="domain" description="Glycine cleavage system P-protein N-terminal" evidence="11">
    <location>
        <begin position="58"/>
        <end position="482"/>
    </location>
</feature>
<dbReference type="FunFam" id="3.90.1150.10:FF:000025">
    <property type="entry name" value="Glycine cleavage system P protein"/>
    <property type="match status" value="1"/>
</dbReference>
<dbReference type="HAMAP" id="MF_00711">
    <property type="entry name" value="GcvP"/>
    <property type="match status" value="1"/>
</dbReference>
<organism evidence="13 14">
    <name type="scientific">Pseudanabaena frigida</name>
    <dbReference type="NCBI Taxonomy" id="945775"/>
    <lineage>
        <taxon>Bacteria</taxon>
        <taxon>Bacillati</taxon>
        <taxon>Cyanobacteriota</taxon>
        <taxon>Cyanophyceae</taxon>
        <taxon>Pseudanabaenales</taxon>
        <taxon>Pseudanabaenaceae</taxon>
        <taxon>Pseudanabaena</taxon>
    </lineage>
</organism>
<evidence type="ECO:0000313" key="13">
    <source>
        <dbReference type="EMBL" id="PZO43498.1"/>
    </source>
</evidence>